<gene>
    <name evidence="1" type="ORF">FB562_0624</name>
</gene>
<proteinExistence type="predicted"/>
<dbReference type="Proteomes" id="UP000317998">
    <property type="component" value="Unassembled WGS sequence"/>
</dbReference>
<evidence type="ECO:0000313" key="1">
    <source>
        <dbReference type="EMBL" id="TQL47559.1"/>
    </source>
</evidence>
<keyword evidence="2" id="KW-1185">Reference proteome</keyword>
<dbReference type="RefSeq" id="WP_141879791.1">
    <property type="nucleotide sequence ID" value="NZ_VFOM01000001.1"/>
</dbReference>
<organism evidence="1 2">
    <name type="scientific">Homoserinimonas aerilata</name>
    <dbReference type="NCBI Taxonomy" id="1162970"/>
    <lineage>
        <taxon>Bacteria</taxon>
        <taxon>Bacillati</taxon>
        <taxon>Actinomycetota</taxon>
        <taxon>Actinomycetes</taxon>
        <taxon>Micrococcales</taxon>
        <taxon>Microbacteriaceae</taxon>
        <taxon>Homoserinimonas</taxon>
    </lineage>
</organism>
<dbReference type="EMBL" id="VFOM01000001">
    <property type="protein sequence ID" value="TQL47559.1"/>
    <property type="molecule type" value="Genomic_DNA"/>
</dbReference>
<reference evidence="1 2" key="1">
    <citation type="submission" date="2019-06" db="EMBL/GenBank/DDBJ databases">
        <title>Sequencing the genomes of 1000 actinobacteria strains.</title>
        <authorList>
            <person name="Klenk H.-P."/>
        </authorList>
    </citation>
    <scope>NUCLEOTIDE SEQUENCE [LARGE SCALE GENOMIC DNA]</scope>
    <source>
        <strain evidence="1 2">DSM 26477</strain>
    </source>
</reference>
<name>A0A542YHI2_9MICO</name>
<evidence type="ECO:0000313" key="2">
    <source>
        <dbReference type="Proteomes" id="UP000317998"/>
    </source>
</evidence>
<dbReference type="AlphaFoldDB" id="A0A542YHI2"/>
<sequence>MNQRLGMDPGAARGIEGQMRSQLSALTTIVSDLTSTHSAASNPQLYGIESGERTVAPWSMGTLQDARLLVHGANTAAGALLDRISTEAAAQEAASANDVPFLGFVNDVRRTRTFLLAGPRAWLQAPAAIGLLRTLPWLGPSVVMPSTWFSMVEYRFGSALMSGYSAANTTNRFVRGLALTANAFKPDRILQGAAGLVGQGNASWVTSSSSWLSRAGAVAGKGFGVLGAGIGAYNLVNGIVGMTDGHVSDEDGWAVVDGAVGLITGIGSLAPPPVGVVFAAVGGAYALGRWMFGEDANGMTGIDHIGSFANDVGNNVSAAWNTTTQAVADVISDPVGAARDVIDNLWPW</sequence>
<accession>A0A542YHI2</accession>
<protein>
    <submittedName>
        <fullName evidence="1">Uncharacterized protein</fullName>
    </submittedName>
</protein>
<comment type="caution">
    <text evidence="1">The sequence shown here is derived from an EMBL/GenBank/DDBJ whole genome shotgun (WGS) entry which is preliminary data.</text>
</comment>